<feature type="signal peptide" evidence="2">
    <location>
        <begin position="1"/>
        <end position="24"/>
    </location>
</feature>
<dbReference type="AlphaFoldDB" id="A0A4R2NFA9"/>
<dbReference type="InterPro" id="IPR029051">
    <property type="entry name" value="DUF4352"/>
</dbReference>
<reference evidence="4 5" key="1">
    <citation type="submission" date="2019-03" db="EMBL/GenBank/DDBJ databases">
        <title>Genomic Encyclopedia of Type Strains, Phase IV (KMG-IV): sequencing the most valuable type-strain genomes for metagenomic binning, comparative biology and taxonomic classification.</title>
        <authorList>
            <person name="Goeker M."/>
        </authorList>
    </citation>
    <scope>NUCLEOTIDE SEQUENCE [LARGE SCALE GENOMIC DNA]</scope>
    <source>
        <strain evidence="4 5">DSM 19377</strain>
    </source>
</reference>
<evidence type="ECO:0000259" key="3">
    <source>
        <dbReference type="Pfam" id="PF11611"/>
    </source>
</evidence>
<dbReference type="PROSITE" id="PS51257">
    <property type="entry name" value="PROKAR_LIPOPROTEIN"/>
    <property type="match status" value="1"/>
</dbReference>
<evidence type="ECO:0000313" key="4">
    <source>
        <dbReference type="EMBL" id="TCP19947.1"/>
    </source>
</evidence>
<gene>
    <name evidence="4" type="ORF">EV207_15721</name>
</gene>
<keyword evidence="1 2" id="KW-0732">Signal</keyword>
<dbReference type="Proteomes" id="UP000295416">
    <property type="component" value="Unassembled WGS sequence"/>
</dbReference>
<evidence type="ECO:0000256" key="1">
    <source>
        <dbReference type="ARBA" id="ARBA00022729"/>
    </source>
</evidence>
<dbReference type="InterPro" id="IPR029050">
    <property type="entry name" value="Immunoprotect_excell_Ig-like"/>
</dbReference>
<accession>A0A4R2NFA9</accession>
<organism evidence="4 5">
    <name type="scientific">Scopulibacillus darangshiensis</name>
    <dbReference type="NCBI Taxonomy" id="442528"/>
    <lineage>
        <taxon>Bacteria</taxon>
        <taxon>Bacillati</taxon>
        <taxon>Bacillota</taxon>
        <taxon>Bacilli</taxon>
        <taxon>Bacillales</taxon>
        <taxon>Sporolactobacillaceae</taxon>
        <taxon>Scopulibacillus</taxon>
    </lineage>
</organism>
<feature type="domain" description="DUF4352" evidence="3">
    <location>
        <begin position="56"/>
        <end position="166"/>
    </location>
</feature>
<evidence type="ECO:0000313" key="5">
    <source>
        <dbReference type="Proteomes" id="UP000295416"/>
    </source>
</evidence>
<dbReference type="Gene3D" id="2.60.40.1240">
    <property type="match status" value="1"/>
</dbReference>
<sequence>MKVKKLITASLGVVLVSSIFLLSACGETEVSKVDNGDKKTEAKADENTKKKENKVFKIGDTVKVNDVELTITKASYTDPAPYTKAEKGKVLTIELKAKNSGDTQAFVDNTDFNLYDKDGNKLKDYFGYDEMAVSGELNKGKQLTGKLYFDVPQANSYELVYTPAFSLDSKEIKWNIEVK</sequence>
<dbReference type="RefSeq" id="WP_132748205.1">
    <property type="nucleotide sequence ID" value="NZ_SLXK01000057.1"/>
</dbReference>
<dbReference type="Pfam" id="PF11611">
    <property type="entry name" value="DUF4352"/>
    <property type="match status" value="1"/>
</dbReference>
<proteinExistence type="predicted"/>
<dbReference type="EMBL" id="SLXK01000057">
    <property type="protein sequence ID" value="TCP19947.1"/>
    <property type="molecule type" value="Genomic_DNA"/>
</dbReference>
<feature type="chain" id="PRO_5039522580" evidence="2">
    <location>
        <begin position="25"/>
        <end position="179"/>
    </location>
</feature>
<keyword evidence="5" id="KW-1185">Reference proteome</keyword>
<protein>
    <submittedName>
        <fullName evidence="4">Uncharacterized protein DUF4352</fullName>
    </submittedName>
</protein>
<dbReference type="OrthoDB" id="2960042at2"/>
<evidence type="ECO:0000256" key="2">
    <source>
        <dbReference type="SAM" id="SignalP"/>
    </source>
</evidence>
<comment type="caution">
    <text evidence="4">The sequence shown here is derived from an EMBL/GenBank/DDBJ whole genome shotgun (WGS) entry which is preliminary data.</text>
</comment>
<name>A0A4R2NFA9_9BACL</name>